<dbReference type="EMBL" id="NVUS01000027">
    <property type="protein sequence ID" value="PCI97745.1"/>
    <property type="molecule type" value="Genomic_DNA"/>
</dbReference>
<comment type="caution">
    <text evidence="3">The sequence shown here is derived from an EMBL/GenBank/DDBJ whole genome shotgun (WGS) entry which is preliminary data.</text>
</comment>
<gene>
    <name evidence="3" type="ORF">COB13_15215</name>
</gene>
<feature type="region of interest" description="Disordered" evidence="1">
    <location>
        <begin position="28"/>
        <end position="52"/>
    </location>
</feature>
<name>A0A2A4YTV1_9PROT</name>
<proteinExistence type="predicted"/>
<dbReference type="InterPro" id="IPR032710">
    <property type="entry name" value="NTF2-like_dom_sf"/>
</dbReference>
<protein>
    <recommendedName>
        <fullName evidence="2">Tim44-like domain-containing protein</fullName>
    </recommendedName>
</protein>
<feature type="domain" description="Tim44-like" evidence="2">
    <location>
        <begin position="92"/>
        <end position="238"/>
    </location>
</feature>
<dbReference type="SMART" id="SM00978">
    <property type="entry name" value="Tim44"/>
    <property type="match status" value="1"/>
</dbReference>
<reference evidence="3" key="2">
    <citation type="journal article" date="2018" name="ISME J.">
        <title>A dynamic microbial community with high functional redundancy inhabits the cold, oxic subseafloor aquifer.</title>
        <authorList>
            <person name="Tully B.J."/>
            <person name="Wheat C.G."/>
            <person name="Glazer B.T."/>
            <person name="Huber J.A."/>
        </authorList>
    </citation>
    <scope>NUCLEOTIDE SEQUENCE</scope>
    <source>
        <strain evidence="3">NORP83</strain>
    </source>
</reference>
<organism evidence="3">
    <name type="scientific">OCS116 cluster bacterium</name>
    <dbReference type="NCBI Taxonomy" id="2030921"/>
    <lineage>
        <taxon>Bacteria</taxon>
        <taxon>Pseudomonadati</taxon>
        <taxon>Pseudomonadota</taxon>
        <taxon>Alphaproteobacteria</taxon>
        <taxon>OCS116 cluster</taxon>
    </lineage>
</organism>
<accession>A0A2A4YTV1</accession>
<reference key="1">
    <citation type="submission" date="2017-08" db="EMBL/GenBank/DDBJ databases">
        <title>A dynamic microbial community with high functional redundancy inhabits the cold, oxic subseafloor aquifer.</title>
        <authorList>
            <person name="Tully B.J."/>
            <person name="Wheat C.G."/>
            <person name="Glazer B.T."/>
            <person name="Huber J.A."/>
        </authorList>
    </citation>
    <scope>NUCLEOTIDE SEQUENCE [LARGE SCALE GENOMIC DNA]</scope>
</reference>
<evidence type="ECO:0000313" key="3">
    <source>
        <dbReference type="EMBL" id="PCI97745.1"/>
    </source>
</evidence>
<evidence type="ECO:0000259" key="2">
    <source>
        <dbReference type="SMART" id="SM00978"/>
    </source>
</evidence>
<dbReference type="NCBIfam" id="NF033779">
    <property type="entry name" value="Tim44_TimA_adap"/>
    <property type="match status" value="1"/>
</dbReference>
<dbReference type="AlphaFoldDB" id="A0A2A4YTV1"/>
<dbReference type="Pfam" id="PF04280">
    <property type="entry name" value="Tim44"/>
    <property type="match status" value="1"/>
</dbReference>
<evidence type="ECO:0000256" key="1">
    <source>
        <dbReference type="SAM" id="MobiDB-lite"/>
    </source>
</evidence>
<sequence length="240" mass="26690">MGSLLNILVPILAVFLVYKLFTTLGKNGEDSQDMNAQDDRNKPLDNDQDGSNVIKLPTAAKSKTSNAARPDPVEILASAMDTENFASADDKAKEGLKTIIMAHPSFDYREFMNGAEVAYEMINLGFAQNDRDILQRLLTPSVYESFNGVITAREKAGHRVHARFVGYERVQMKDAVLDGNIIRLTVHFVGKLVSTTYDANDHIIDGNEKHIFNTNDVWTFESDMSNEKTSWQLAATAKGE</sequence>
<dbReference type="InterPro" id="IPR007379">
    <property type="entry name" value="Tim44-like_dom"/>
</dbReference>
<dbReference type="SUPFAM" id="SSF54427">
    <property type="entry name" value="NTF2-like"/>
    <property type="match status" value="1"/>
</dbReference>
<dbReference type="Gene3D" id="3.10.450.240">
    <property type="match status" value="1"/>
</dbReference>